<dbReference type="PANTHER" id="PTHR11538">
    <property type="entry name" value="PHENYLALANYL-TRNA SYNTHETASE"/>
    <property type="match status" value="1"/>
</dbReference>
<evidence type="ECO:0000256" key="1">
    <source>
        <dbReference type="SAM" id="MobiDB-lite"/>
    </source>
</evidence>
<dbReference type="InterPro" id="IPR019446">
    <property type="entry name" value="BMT5-like"/>
</dbReference>
<dbReference type="Proteomes" id="UP000469558">
    <property type="component" value="Unassembled WGS sequence"/>
</dbReference>
<dbReference type="EMBL" id="QGMK01000111">
    <property type="protein sequence ID" value="TVY84159.1"/>
    <property type="molecule type" value="Genomic_DNA"/>
</dbReference>
<dbReference type="GO" id="GO:0005737">
    <property type="term" value="C:cytoplasm"/>
    <property type="evidence" value="ECO:0007669"/>
    <property type="project" value="TreeGrafter"/>
</dbReference>
<dbReference type="PANTHER" id="PTHR11538:SF26">
    <property type="entry name" value="FERREDOXIN-FOLD ANTICODON-BINDING DOMAIN-CONTAINING PROTEIN 1"/>
    <property type="match status" value="1"/>
</dbReference>
<dbReference type="AlphaFoldDB" id="A0A8T9CEC0"/>
<dbReference type="GO" id="GO:0070042">
    <property type="term" value="F:rRNA (uridine-N3-)-methyltransferase activity"/>
    <property type="evidence" value="ECO:0007669"/>
    <property type="project" value="InterPro"/>
</dbReference>
<dbReference type="Pfam" id="PF10354">
    <property type="entry name" value="BMT5-like"/>
    <property type="match status" value="1"/>
</dbReference>
<keyword evidence="4" id="KW-1185">Reference proteome</keyword>
<evidence type="ECO:0000313" key="4">
    <source>
        <dbReference type="Proteomes" id="UP000469558"/>
    </source>
</evidence>
<comment type="caution">
    <text evidence="3">The sequence shown here is derived from an EMBL/GenBank/DDBJ whole genome shotgun (WGS) entry which is preliminary data.</text>
</comment>
<feature type="non-terminal residue" evidence="3">
    <location>
        <position position="265"/>
    </location>
</feature>
<dbReference type="GO" id="GO:0070475">
    <property type="term" value="P:rRNA base methylation"/>
    <property type="evidence" value="ECO:0007669"/>
    <property type="project" value="InterPro"/>
</dbReference>
<gene>
    <name evidence="3" type="primary">bmt5</name>
    <name evidence="3" type="ORF">LSUE1_G001660</name>
</gene>
<name>A0A8T9CEC0_9HELO</name>
<evidence type="ECO:0000259" key="2">
    <source>
        <dbReference type="Pfam" id="PF10354"/>
    </source>
</evidence>
<evidence type="ECO:0000313" key="3">
    <source>
        <dbReference type="EMBL" id="TVY84159.1"/>
    </source>
</evidence>
<dbReference type="OrthoDB" id="273345at2759"/>
<accession>A0A8T9CEC0</accession>
<reference evidence="3 4" key="1">
    <citation type="submission" date="2018-05" db="EMBL/GenBank/DDBJ databases">
        <title>Genome sequencing and assembly of the regulated plant pathogen Lachnellula willkommii and related sister species for the development of diagnostic species identification markers.</title>
        <authorList>
            <person name="Giroux E."/>
            <person name="Bilodeau G."/>
        </authorList>
    </citation>
    <scope>NUCLEOTIDE SEQUENCE [LARGE SCALE GENOMIC DNA]</scope>
    <source>
        <strain evidence="3 4">CBS 268.59</strain>
    </source>
</reference>
<organism evidence="3 4">
    <name type="scientific">Lachnellula suecica</name>
    <dbReference type="NCBI Taxonomy" id="602035"/>
    <lineage>
        <taxon>Eukaryota</taxon>
        <taxon>Fungi</taxon>
        <taxon>Dikarya</taxon>
        <taxon>Ascomycota</taxon>
        <taxon>Pezizomycotina</taxon>
        <taxon>Leotiomycetes</taxon>
        <taxon>Helotiales</taxon>
        <taxon>Lachnaceae</taxon>
        <taxon>Lachnellula</taxon>
    </lineage>
</organism>
<feature type="domain" description="25S rRNA (uridine-N(3))-methyltransferase BMT5-like" evidence="2">
    <location>
        <begin position="57"/>
        <end position="244"/>
    </location>
</feature>
<protein>
    <submittedName>
        <fullName evidence="3">25S rRNA (Uridine-N(3))-methyltransferase</fullName>
    </submittedName>
</protein>
<sequence>MGKRRQITSTSKASKPPKKHHSAAPTGIEKRAQPKKKHVQVSQTQLIIPFSKKEHILLIGEGDLSFARSLVEGHGCKRVVASVLEGSEAELVGKYPAAEENIRVIKEAGARVVCGVDVKKKGGVRVVGKERFERVFFNFPHVGGKSTDVNRQVRYNQGTSPISLPIAIKQKLICFGGIELLVSFFAATKPLLSPTPGSSILVTLFEGPPYTLWNIRDLARHSGLEVKRSWRFQREVWTGYRHARTLGVVKGGGGWKGEERDARMY</sequence>
<proteinExistence type="predicted"/>
<feature type="region of interest" description="Disordered" evidence="1">
    <location>
        <begin position="1"/>
        <end position="38"/>
    </location>
</feature>